<dbReference type="PANTHER" id="PTHR47926:SF347">
    <property type="entry name" value="PENTATRICOPEPTIDE REPEAT-CONTAINING PROTEIN"/>
    <property type="match status" value="1"/>
</dbReference>
<proteinExistence type="predicted"/>
<dbReference type="InterPro" id="IPR046849">
    <property type="entry name" value="E2_motif"/>
</dbReference>
<dbReference type="Pfam" id="PF20431">
    <property type="entry name" value="E_motif"/>
    <property type="match status" value="1"/>
</dbReference>
<accession>A0A0A0K3M3</accession>
<dbReference type="InterPro" id="IPR046960">
    <property type="entry name" value="PPR_At4g14850-like_plant"/>
</dbReference>
<dbReference type="Gramene" id="KGN43549">
    <property type="protein sequence ID" value="KGN43549"/>
    <property type="gene ID" value="Csa_7G044890"/>
</dbReference>
<dbReference type="Proteomes" id="UP000029981">
    <property type="component" value="Chromosome 7"/>
</dbReference>
<dbReference type="AlphaFoldDB" id="A0A0A0K3M3"/>
<keyword evidence="1" id="KW-0677">Repeat</keyword>
<dbReference type="Pfam" id="PF20430">
    <property type="entry name" value="Eplus_motif"/>
    <property type="match status" value="1"/>
</dbReference>
<dbReference type="EMBL" id="CM002928">
    <property type="protein sequence ID" value="KGN43549.1"/>
    <property type="molecule type" value="Genomic_DNA"/>
</dbReference>
<keyword evidence="4" id="KW-1185">Reference proteome</keyword>
<feature type="repeat" description="PPR" evidence="2">
    <location>
        <begin position="106"/>
        <end position="140"/>
    </location>
</feature>
<dbReference type="GO" id="GO:0003723">
    <property type="term" value="F:RNA binding"/>
    <property type="evidence" value="ECO:0007669"/>
    <property type="project" value="InterPro"/>
</dbReference>
<reference evidence="3 4" key="3">
    <citation type="journal article" date="2010" name="BMC Genomics">
        <title>Transcriptome sequencing and comparative analysis of cucumber flowers with different sex types.</title>
        <authorList>
            <person name="Guo S."/>
            <person name="Zheng Y."/>
            <person name="Joung J.G."/>
            <person name="Liu S."/>
            <person name="Zhang Z."/>
            <person name="Crasta O.R."/>
            <person name="Sobral B.W."/>
            <person name="Xu Y."/>
            <person name="Huang S."/>
            <person name="Fei Z."/>
        </authorList>
    </citation>
    <scope>NUCLEOTIDE SEQUENCE [LARGE SCALE GENOMIC DNA]</scope>
    <source>
        <strain evidence="4">cv. 9930</strain>
    </source>
</reference>
<sequence length="407" mass="45900">MIAIAKATLRPFILHKTNKHSHMWESSKQYLSQLQACCILHCLRGYASEGTNAYKALAMYRKMLAFGFNADNYTSSFVLKACGNLGLCGMGMEIHCRVEVCGWDSDIYVNNSLVAVYLKFGNVDVARKVFDKMPVRDLTSWNTMISVARQLFEELKIKDTVSWNSIISCYQRSGDAFESLRLFCQMLIEDTATSDEITIVAVLGACEKITALQFGKSVHSYLTKIGLFLYSFLGTALIDMYGKCGELSCSRHVFCEMTQKNVVAWSAMIASYGIHGRGKEAVSIFNEMAANGISPDEGVLTSVLYRHVAIRIWLHRNVELAEISAQNIFRTNPSRASSYICLSNIYAATKQWTAVEKVRATMRKRGLKKPEGYSLIELDSQVYMFFVGDKSHQQTKDIYDKLKDISW</sequence>
<dbReference type="FunFam" id="1.25.40.10:FF:000285">
    <property type="entry name" value="Pentatricopeptide repeat-containing protein, chloroplastic"/>
    <property type="match status" value="1"/>
</dbReference>
<name>A0A0A0K3M3_CUCSA</name>
<evidence type="ECO:0000313" key="4">
    <source>
        <dbReference type="Proteomes" id="UP000029981"/>
    </source>
</evidence>
<dbReference type="PANTHER" id="PTHR47926">
    <property type="entry name" value="PENTATRICOPEPTIDE REPEAT-CONTAINING PROTEIN"/>
    <property type="match status" value="1"/>
</dbReference>
<dbReference type="Pfam" id="PF01535">
    <property type="entry name" value="PPR"/>
    <property type="match status" value="2"/>
</dbReference>
<dbReference type="Gene3D" id="1.25.40.10">
    <property type="entry name" value="Tetratricopeptide repeat domain"/>
    <property type="match status" value="3"/>
</dbReference>
<dbReference type="InterPro" id="IPR046848">
    <property type="entry name" value="E_motif"/>
</dbReference>
<organism evidence="3 4">
    <name type="scientific">Cucumis sativus</name>
    <name type="common">Cucumber</name>
    <dbReference type="NCBI Taxonomy" id="3659"/>
    <lineage>
        <taxon>Eukaryota</taxon>
        <taxon>Viridiplantae</taxon>
        <taxon>Streptophyta</taxon>
        <taxon>Embryophyta</taxon>
        <taxon>Tracheophyta</taxon>
        <taxon>Spermatophyta</taxon>
        <taxon>Magnoliopsida</taxon>
        <taxon>eudicotyledons</taxon>
        <taxon>Gunneridae</taxon>
        <taxon>Pentapetalae</taxon>
        <taxon>rosids</taxon>
        <taxon>fabids</taxon>
        <taxon>Cucurbitales</taxon>
        <taxon>Cucurbitaceae</taxon>
        <taxon>Benincaseae</taxon>
        <taxon>Cucumis</taxon>
    </lineage>
</organism>
<feature type="repeat" description="PPR" evidence="2">
    <location>
        <begin position="261"/>
        <end position="295"/>
    </location>
</feature>
<gene>
    <name evidence="3" type="ORF">Csa_7G044890</name>
</gene>
<evidence type="ECO:0000256" key="1">
    <source>
        <dbReference type="ARBA" id="ARBA00022737"/>
    </source>
</evidence>
<feature type="repeat" description="PPR" evidence="2">
    <location>
        <begin position="159"/>
        <end position="193"/>
    </location>
</feature>
<dbReference type="NCBIfam" id="TIGR00756">
    <property type="entry name" value="PPR"/>
    <property type="match status" value="2"/>
</dbReference>
<evidence type="ECO:0008006" key="5">
    <source>
        <dbReference type="Google" id="ProtNLM"/>
    </source>
</evidence>
<dbReference type="InterPro" id="IPR011990">
    <property type="entry name" value="TPR-like_helical_dom_sf"/>
</dbReference>
<dbReference type="OMA" id="RASSYIC"/>
<reference evidence="3 4" key="1">
    <citation type="journal article" date="2009" name="Nat. Genet.">
        <title>The genome of the cucumber, Cucumis sativus L.</title>
        <authorList>
            <person name="Huang S."/>
            <person name="Li R."/>
            <person name="Zhang Z."/>
            <person name="Li L."/>
            <person name="Gu X."/>
            <person name="Fan W."/>
            <person name="Lucas W.J."/>
            <person name="Wang X."/>
            <person name="Xie B."/>
            <person name="Ni P."/>
            <person name="Ren Y."/>
            <person name="Zhu H."/>
            <person name="Li J."/>
            <person name="Lin K."/>
            <person name="Jin W."/>
            <person name="Fei Z."/>
            <person name="Li G."/>
            <person name="Staub J."/>
            <person name="Kilian A."/>
            <person name="van der Vossen E.A."/>
            <person name="Wu Y."/>
            <person name="Guo J."/>
            <person name="He J."/>
            <person name="Jia Z."/>
            <person name="Ren Y."/>
            <person name="Tian G."/>
            <person name="Lu Y."/>
            <person name="Ruan J."/>
            <person name="Qian W."/>
            <person name="Wang M."/>
            <person name="Huang Q."/>
            <person name="Li B."/>
            <person name="Xuan Z."/>
            <person name="Cao J."/>
            <person name="Asan"/>
            <person name="Wu Z."/>
            <person name="Zhang J."/>
            <person name="Cai Q."/>
            <person name="Bai Y."/>
            <person name="Zhao B."/>
            <person name="Han Y."/>
            <person name="Li Y."/>
            <person name="Li X."/>
            <person name="Wang S."/>
            <person name="Shi Q."/>
            <person name="Liu S."/>
            <person name="Cho W.K."/>
            <person name="Kim J.Y."/>
            <person name="Xu Y."/>
            <person name="Heller-Uszynska K."/>
            <person name="Miao H."/>
            <person name="Cheng Z."/>
            <person name="Zhang S."/>
            <person name="Wu J."/>
            <person name="Yang Y."/>
            <person name="Kang H."/>
            <person name="Li M."/>
            <person name="Liang H."/>
            <person name="Ren X."/>
            <person name="Shi Z."/>
            <person name="Wen M."/>
            <person name="Jian M."/>
            <person name="Yang H."/>
            <person name="Zhang G."/>
            <person name="Yang Z."/>
            <person name="Chen R."/>
            <person name="Liu S."/>
            <person name="Li J."/>
            <person name="Ma L."/>
            <person name="Liu H."/>
            <person name="Zhou Y."/>
            <person name="Zhao J."/>
            <person name="Fang X."/>
            <person name="Li G."/>
            <person name="Fang L."/>
            <person name="Li Y."/>
            <person name="Liu D."/>
            <person name="Zheng H."/>
            <person name="Zhang Y."/>
            <person name="Qin N."/>
            <person name="Li Z."/>
            <person name="Yang G."/>
            <person name="Yang S."/>
            <person name="Bolund L."/>
            <person name="Kristiansen K."/>
            <person name="Zheng H."/>
            <person name="Li S."/>
            <person name="Zhang X."/>
            <person name="Yang H."/>
            <person name="Wang J."/>
            <person name="Sun R."/>
            <person name="Zhang B."/>
            <person name="Jiang S."/>
            <person name="Wang J."/>
            <person name="Du Y."/>
            <person name="Li S."/>
        </authorList>
    </citation>
    <scope>NUCLEOTIDE SEQUENCE [LARGE SCALE GENOMIC DNA]</scope>
    <source>
        <strain evidence="4">cv. 9930</strain>
    </source>
</reference>
<reference evidence="3 4" key="4">
    <citation type="journal article" date="2011" name="BMC Genomics">
        <title>RNA-Seq improves annotation of protein-coding genes in the cucumber genome.</title>
        <authorList>
            <person name="Li Z."/>
            <person name="Zhang Z."/>
            <person name="Yan P."/>
            <person name="Huang S."/>
            <person name="Fei Z."/>
            <person name="Lin K."/>
        </authorList>
    </citation>
    <scope>NUCLEOTIDE SEQUENCE [LARGE SCALE GENOMIC DNA]</scope>
    <source>
        <strain evidence="4">cv. 9930</strain>
    </source>
</reference>
<evidence type="ECO:0000313" key="3">
    <source>
        <dbReference type="EMBL" id="KGN43549.1"/>
    </source>
</evidence>
<dbReference type="GO" id="GO:0005739">
    <property type="term" value="C:mitochondrion"/>
    <property type="evidence" value="ECO:0000318"/>
    <property type="project" value="GO_Central"/>
</dbReference>
<dbReference type="PROSITE" id="PS51375">
    <property type="entry name" value="PPR"/>
    <property type="match status" value="3"/>
</dbReference>
<dbReference type="GO" id="GO:0080156">
    <property type="term" value="P:mitochondrial mRNA modification"/>
    <property type="evidence" value="ECO:0000318"/>
    <property type="project" value="GO_Central"/>
</dbReference>
<evidence type="ECO:0000256" key="2">
    <source>
        <dbReference type="PROSITE-ProRule" id="PRU00708"/>
    </source>
</evidence>
<protein>
    <recommendedName>
        <fullName evidence="5">Pentatricopeptide repeat-containing protein</fullName>
    </recommendedName>
</protein>
<dbReference type="InterPro" id="IPR002885">
    <property type="entry name" value="PPR_rpt"/>
</dbReference>
<reference evidence="3 4" key="2">
    <citation type="journal article" date="2009" name="PLoS ONE">
        <title>An integrated genetic and cytogenetic map of the cucumber genome.</title>
        <authorList>
            <person name="Ren Y."/>
            <person name="Zhang Z."/>
            <person name="Liu J."/>
            <person name="Staub J.E."/>
            <person name="Han Y."/>
            <person name="Cheng Z."/>
            <person name="Li X."/>
            <person name="Lu J."/>
            <person name="Miao H."/>
            <person name="Kang H."/>
            <person name="Xie B."/>
            <person name="Gu X."/>
            <person name="Wang X."/>
            <person name="Du Y."/>
            <person name="Jin W."/>
            <person name="Huang S."/>
        </authorList>
    </citation>
    <scope>NUCLEOTIDE SEQUENCE [LARGE SCALE GENOMIC DNA]</scope>
    <source>
        <strain evidence="4">cv. 9930</strain>
    </source>
</reference>
<dbReference type="Pfam" id="PF13041">
    <property type="entry name" value="PPR_2"/>
    <property type="match status" value="1"/>
</dbReference>